<evidence type="ECO:0000256" key="6">
    <source>
        <dbReference type="ARBA" id="ARBA00022842"/>
    </source>
</evidence>
<evidence type="ECO:0000256" key="11">
    <source>
        <dbReference type="ARBA" id="ARBA00046380"/>
    </source>
</evidence>
<evidence type="ECO:0000256" key="7">
    <source>
        <dbReference type="ARBA" id="ARBA00022884"/>
    </source>
</evidence>
<dbReference type="InterPro" id="IPR003615">
    <property type="entry name" value="HNH_nuc"/>
</dbReference>
<dbReference type="InterPro" id="IPR041383">
    <property type="entry name" value="RuvC_III"/>
</dbReference>
<dbReference type="GO" id="GO:0051607">
    <property type="term" value="P:defense response to virus"/>
    <property type="evidence" value="ECO:0007669"/>
    <property type="project" value="UniProtKB-UniRule"/>
</dbReference>
<evidence type="ECO:0000313" key="14">
    <source>
        <dbReference type="EMBL" id="KGN84887.1"/>
    </source>
</evidence>
<keyword evidence="5 12" id="KW-0378">Hydrolase</keyword>
<dbReference type="GO" id="GO:0046872">
    <property type="term" value="F:metal ion binding"/>
    <property type="evidence" value="ECO:0007669"/>
    <property type="project" value="UniProtKB-UniRule"/>
</dbReference>
<dbReference type="Pfam" id="PF18541">
    <property type="entry name" value="RuvC_III"/>
    <property type="match status" value="1"/>
</dbReference>
<dbReference type="InterPro" id="IPR036397">
    <property type="entry name" value="RNaseH_sf"/>
</dbReference>
<dbReference type="GO" id="GO:0016787">
    <property type="term" value="F:hydrolase activity"/>
    <property type="evidence" value="ECO:0007669"/>
    <property type="project" value="UniProtKB-KW"/>
</dbReference>
<evidence type="ECO:0000256" key="3">
    <source>
        <dbReference type="ARBA" id="ARBA00022723"/>
    </source>
</evidence>
<feature type="active site" description="Proton acceptor for HNH nuclease domain" evidence="12">
    <location>
        <position position="797"/>
    </location>
</feature>
<evidence type="ECO:0000313" key="15">
    <source>
        <dbReference type="Proteomes" id="UP000030130"/>
    </source>
</evidence>
<dbReference type="GO" id="GO:0004519">
    <property type="term" value="F:endonuclease activity"/>
    <property type="evidence" value="ECO:0007669"/>
    <property type="project" value="UniProtKB-UniRule"/>
</dbReference>
<comment type="function">
    <text evidence="12">CRISPR (clustered regularly interspaced short palindromic repeat) is an adaptive immune system that provides protection against mobile genetic elements (viruses, transposable elements and conjugative plasmids). CRISPR clusters contain spacers, sequences complementary to antecedent mobile elements, and target invading nucleic acids. CRISPR clusters are transcribed and processed into CRISPR RNA (crRNA). In type II CRISPR systems correct processing of pre-crRNA requires a trans-encoded small RNA (tracrRNA), endogenous ribonuclease 3 (rnc) and this protein. The tracrRNA serves as a guide for ribonuclease 3-aided processing of pre-crRNA. Subsequently Cas9/crRNA/tracrRNA endonucleolytically cleaves linear or circular dsDNA target complementary to the spacer; Cas9 is inactive in the absence of the 2 guide RNAs (gRNA). Cas9 recognizes the protospacer adjacent motif (PAM) in the CRISPR repeat sequences to help distinguish self versus nonself, as targets within the bacterial CRISPR locus do not have PAMs. PAM recognition is also required for catalytic activity.</text>
</comment>
<comment type="domain">
    <text evidence="12">Has 2 endonuclease domains. The discontinuous RuvC-like domain cleaves the target DNA noncomplementary to crRNA while the HNH nuclease domain cleaves the target DNA complementary to crRNA.</text>
</comment>
<dbReference type="NCBIfam" id="TIGR01865">
    <property type="entry name" value="cas_Csn1"/>
    <property type="match status" value="2"/>
</dbReference>
<dbReference type="PROSITE" id="PS51749">
    <property type="entry name" value="HNH_CAS9"/>
    <property type="match status" value="1"/>
</dbReference>
<evidence type="ECO:0000256" key="8">
    <source>
        <dbReference type="ARBA" id="ARBA00023118"/>
    </source>
</evidence>
<dbReference type="InterPro" id="IPR028629">
    <property type="entry name" value="Cas9"/>
</dbReference>
<dbReference type="Proteomes" id="UP000030130">
    <property type="component" value="Unassembled WGS sequence"/>
</dbReference>
<organism evidence="14 15">
    <name type="scientific">Porphyromonas gulae</name>
    <dbReference type="NCBI Taxonomy" id="111105"/>
    <lineage>
        <taxon>Bacteria</taxon>
        <taxon>Pseudomonadati</taxon>
        <taxon>Bacteroidota</taxon>
        <taxon>Bacteroidia</taxon>
        <taxon>Bacteroidales</taxon>
        <taxon>Porphyromonadaceae</taxon>
        <taxon>Porphyromonas</taxon>
    </lineage>
</organism>
<evidence type="ECO:0000256" key="10">
    <source>
        <dbReference type="ARBA" id="ARBA00023211"/>
    </source>
</evidence>
<keyword evidence="8 12" id="KW-0051">Antiviral defense</keyword>
<dbReference type="EMBL" id="JRAI01000063">
    <property type="protein sequence ID" value="KGN84887.1"/>
    <property type="molecule type" value="Genomic_DNA"/>
</dbReference>
<feature type="active site" description="For RuvC-like nuclease domain" evidence="12">
    <location>
        <position position="8"/>
    </location>
</feature>
<dbReference type="InterPro" id="IPR033114">
    <property type="entry name" value="HNH_CAS9"/>
</dbReference>
<accession>A0A0A2F4C3</accession>
<dbReference type="EC" id="3.1.-.-" evidence="12"/>
<name>A0A0A2F4C3_9PORP</name>
<gene>
    <name evidence="12" type="primary">cas9</name>
    <name evidence="14" type="ORF">HR08_07445</name>
</gene>
<dbReference type="GO" id="GO:0043571">
    <property type="term" value="P:maintenance of CRISPR repeat elements"/>
    <property type="evidence" value="ECO:0007669"/>
    <property type="project" value="UniProtKB-UniRule"/>
</dbReference>
<keyword evidence="7 12" id="KW-0694">RNA-binding</keyword>
<keyword evidence="2 12" id="KW-0540">Nuclease</keyword>
<keyword evidence="4 12" id="KW-0255">Endonuclease</keyword>
<evidence type="ECO:0000256" key="12">
    <source>
        <dbReference type="HAMAP-Rule" id="MF_01480"/>
    </source>
</evidence>
<evidence type="ECO:0000259" key="13">
    <source>
        <dbReference type="PROSITE" id="PS51749"/>
    </source>
</evidence>
<comment type="caution">
    <text evidence="14">The sequence shown here is derived from an EMBL/GenBank/DDBJ whole genome shotgun (WGS) entry which is preliminary data.</text>
</comment>
<evidence type="ECO:0000256" key="2">
    <source>
        <dbReference type="ARBA" id="ARBA00022722"/>
    </source>
</evidence>
<dbReference type="GO" id="GO:0003677">
    <property type="term" value="F:DNA binding"/>
    <property type="evidence" value="ECO:0007669"/>
    <property type="project" value="UniProtKB-UniRule"/>
</dbReference>
<dbReference type="GO" id="GO:0003723">
    <property type="term" value="F:RNA binding"/>
    <property type="evidence" value="ECO:0007669"/>
    <property type="project" value="UniProtKB-UniRule"/>
</dbReference>
<evidence type="ECO:0000256" key="9">
    <source>
        <dbReference type="ARBA" id="ARBA00023125"/>
    </source>
</evidence>
<dbReference type="RefSeq" id="WP_039421471.1">
    <property type="nucleotide sequence ID" value="NZ_JRAI01000063.1"/>
</dbReference>
<keyword evidence="9 12" id="KW-0238">DNA-binding</keyword>
<evidence type="ECO:0000256" key="1">
    <source>
        <dbReference type="ARBA" id="ARBA00001946"/>
    </source>
</evidence>
<dbReference type="Gene3D" id="3.30.420.10">
    <property type="entry name" value="Ribonuclease H-like superfamily/Ribonuclease H"/>
    <property type="match status" value="3"/>
</dbReference>
<evidence type="ECO:0000256" key="5">
    <source>
        <dbReference type="ARBA" id="ARBA00022801"/>
    </source>
</evidence>
<reference evidence="14 15" key="1">
    <citation type="submission" date="2014-08" db="EMBL/GenBank/DDBJ databases">
        <title>Porphyromonas gulae strain:COT-052_OH1451 Genome sequencing.</title>
        <authorList>
            <person name="Wallis C."/>
            <person name="Deusch O."/>
            <person name="O'Flynn C."/>
            <person name="Davis I."/>
            <person name="Jospin G."/>
            <person name="Darling A.E."/>
            <person name="Coil D.A."/>
            <person name="Alexiev A."/>
            <person name="Horsfall A."/>
            <person name="Kirkwood N."/>
            <person name="Harris S."/>
            <person name="Eisen J.A."/>
        </authorList>
    </citation>
    <scope>NUCLEOTIDE SEQUENCE [LARGE SCALE GENOMIC DNA]</scope>
    <source>
        <strain evidence="15">COT-052 OH1451</strain>
    </source>
</reference>
<evidence type="ECO:0000256" key="4">
    <source>
        <dbReference type="ARBA" id="ARBA00022759"/>
    </source>
</evidence>
<dbReference type="HAMAP" id="MF_01480">
    <property type="entry name" value="Cas9"/>
    <property type="match status" value="1"/>
</dbReference>
<protein>
    <recommendedName>
        <fullName evidence="12">CRISPR-associated endonuclease Cas9</fullName>
        <ecNumber evidence="12">3.1.-.-</ecNumber>
    </recommendedName>
</protein>
<sequence length="1428" mass="165386">MKKILGLDLGTTSIGSAYVLEAEKSAEQTKIVYLGTRIILSSADAENFSKGLSCSPTTDRTFKRSMRRRLQRYKQRRSSLIQQFKKIGIITNTEQIIREPISETHELLRIRSKAVSERVSLEEFARILLTINKRRGYKSNRKTSKSTEEDGKLVDAMAVTKELIKLKKTPGQYMFERFKRGKYAEIDFYPFDLINELKQIWEVQGQKYPDVLTEDLLSSLLKQKTGKAKELIYSKSDLNPAEVPIDYQKGKKLRKTILNKYFAYESRSLAATNIIPVEQVITAIVAICKQINNSSGYLGAIGDRSRVLYANNQTIGQYLYERIKANPHDRIRGEVFYRQDYLDEFDRIWECQQNYYPAILTNDRKQFIRNRIIFYQRPLKSKKSELAFCEFESREVEHNGKKYTEGLHVAPKSSPVFQHFRLWQRLGQIEVSPLRKWNKQSNELFEQQNDTDQERILNTEAKQKLFSYLNLLDHLTDNEILNILGYSPDKWKINFREIIGNRTNNSMMKAFFNMKEMTDGEQINWEKNLTKITNGQSLISPEQIVDLIRQFFEREGITTSLLYFDPTTDNFREQSHYSLWHLLYSYEDDNSPTGTTSLCKTLAKRYGIPHELCPLLASLTFEPQYGSLSTKAMRKILPFMQENGYDKACELAGYRHSAWTTKEENTERTLKNSLPLLRKGSLRNPVVEKILNQMTHVINTHISEYGNPDEIRIEMARDMQANSKQRKAMTTAIAEATKRNTQFIEEIQKEFGFNPSKNDLIKYKLWKELAPLGSKTLYSNTYIPKEELFTAKFEIEHIIPRALFYDDSFSNKTLELNSVNKLKGNKTALDYMDTLSQEQANDYIIRVEELKKIGAITQAKYKKLLIREKDLGDDFTNRDLTNTRYIIRHAADMLLQVTPSIVHTNGSITAILRRDWELLDILKELNLPTYESIDRKISDPKEKLTESVERKDGQAIKMIKDWSKRDDHRHHAMDALITALTTRKHVQYLNGNRGAEETDKVQKLQQLKALRKQLIGSDGHFIPPMHDIRVQAKEALSRVIISTKAKGKVTTPNTNIICSRDKTTGRKIYVKQTTLTPRGALHKEMQYGCNHYYLEKQIPIGSKLTEEEIRLVSSPKIRSMLSERLQAYNNDPKSAFTGRNSMDKKPLEDKNKKLVYTDKKVKQTILANRFVKRDRVNSKLDLDKVIDTGIKRILERRLKQYGGKYETAFSDLENNPIWLNEEKGIAIKSVRIRGKNNTITIRQTNTCRIKYVANDNNHHLAVYALPDGSIEDDIVSFFDAVERSRKGLPIIDKHKNQSLGWKFLFSVKQNEYFLLPQQGEKIDIDTGEISMQTTFSPKDLSPEYIMNPDNYAELAPHIFRVQSISKTPQGNRDVRIYLFKQQYISGSQKDSLHLKGITHRQISSAKDLAGLVKIRVNHLGRIVAVGEK</sequence>
<dbReference type="OrthoDB" id="9777169at2"/>
<feature type="domain" description="HNH Cas9-type" evidence="13">
    <location>
        <begin position="722"/>
        <end position="880"/>
    </location>
</feature>
<dbReference type="Pfam" id="PF13395">
    <property type="entry name" value="HNH_4"/>
    <property type="match status" value="1"/>
</dbReference>
<keyword evidence="3" id="KW-0479">Metal-binding</keyword>
<comment type="similarity">
    <text evidence="12">Belongs to the CRISPR-associated Cas9 family.</text>
</comment>
<comment type="cofactor">
    <cofactor evidence="1">
        <name>Mg(2+)</name>
        <dbReference type="ChEBI" id="CHEBI:18420"/>
    </cofactor>
</comment>
<comment type="subunit">
    <text evidence="11 12">Monomer. Binds crRNA and tracrRNA.</text>
</comment>
<keyword evidence="10" id="KW-0464">Manganese</keyword>
<proteinExistence type="inferred from homology"/>
<keyword evidence="6" id="KW-0460">Magnesium</keyword>
<comment type="caution">
    <text evidence="12">Lacks conserved residue(s) required for the propagation of feature annotation.</text>
</comment>